<organism evidence="3 4">
    <name type="scientific">Solitalea canadensis (strain ATCC 29591 / DSM 3403 / JCM 21819 / LMG 8368 / NBRC 15130 / NCIMB 12057 / USAM 9D)</name>
    <name type="common">Flexibacter canadensis</name>
    <dbReference type="NCBI Taxonomy" id="929556"/>
    <lineage>
        <taxon>Bacteria</taxon>
        <taxon>Pseudomonadati</taxon>
        <taxon>Bacteroidota</taxon>
        <taxon>Sphingobacteriia</taxon>
        <taxon>Sphingobacteriales</taxon>
        <taxon>Sphingobacteriaceae</taxon>
        <taxon>Solitalea</taxon>
    </lineage>
</organism>
<dbReference type="EMBL" id="CP003349">
    <property type="protein sequence ID" value="AFD08417.1"/>
    <property type="molecule type" value="Genomic_DNA"/>
</dbReference>
<feature type="chain" id="PRO_5003614678" description="Outer membrane protein beta-barrel domain-containing protein" evidence="1">
    <location>
        <begin position="21"/>
        <end position="200"/>
    </location>
</feature>
<evidence type="ECO:0000313" key="3">
    <source>
        <dbReference type="EMBL" id="AFD08417.1"/>
    </source>
</evidence>
<dbReference type="STRING" id="929556.Solca_3410"/>
<name>H8KX88_SOLCM</name>
<sequence length="200" mass="22534">MVKFIYAVSVVLLITGVCRAQDKPDNKVGVLFAVGASTIAPAQSSDGFEHSYDPGFCLHIIGYYNYFFTEHLVLEPGFGFIANNFTEQLTVGTAGAKVGYEVKNTYLALPITVQYVFNKIRVGIGPEVNYLIRTKSDRYDVVNFTDFTYGLSTLVDYKVSYFRIGLNYKMSFAKTFDPATNIFDKSGKYQNLLLTFRYEL</sequence>
<dbReference type="Proteomes" id="UP000007590">
    <property type="component" value="Chromosome"/>
</dbReference>
<feature type="signal peptide" evidence="1">
    <location>
        <begin position="1"/>
        <end position="20"/>
    </location>
</feature>
<proteinExistence type="predicted"/>
<keyword evidence="1" id="KW-0732">Signal</keyword>
<accession>H8KX88</accession>
<feature type="domain" description="Outer membrane protein beta-barrel" evidence="2">
    <location>
        <begin position="28"/>
        <end position="176"/>
    </location>
</feature>
<evidence type="ECO:0000256" key="1">
    <source>
        <dbReference type="SAM" id="SignalP"/>
    </source>
</evidence>
<evidence type="ECO:0000313" key="4">
    <source>
        <dbReference type="Proteomes" id="UP000007590"/>
    </source>
</evidence>
<evidence type="ECO:0000259" key="2">
    <source>
        <dbReference type="Pfam" id="PF13568"/>
    </source>
</evidence>
<gene>
    <name evidence="3" type="ordered locus">Solca_3410</name>
</gene>
<dbReference type="OrthoDB" id="947434at2"/>
<dbReference type="Pfam" id="PF13568">
    <property type="entry name" value="OMP_b-brl_2"/>
    <property type="match status" value="1"/>
</dbReference>
<reference evidence="3" key="1">
    <citation type="submission" date="2012-02" db="EMBL/GenBank/DDBJ databases">
        <title>The complete genome of Solitalea canadensis DSM 3403.</title>
        <authorList>
            <consortium name="US DOE Joint Genome Institute (JGI-PGF)"/>
            <person name="Lucas S."/>
            <person name="Copeland A."/>
            <person name="Lapidus A."/>
            <person name="Glavina del Rio T."/>
            <person name="Dalin E."/>
            <person name="Tice H."/>
            <person name="Bruce D."/>
            <person name="Goodwin L."/>
            <person name="Pitluck S."/>
            <person name="Peters L."/>
            <person name="Ovchinnikova G."/>
            <person name="Lu M."/>
            <person name="Kyrpides N."/>
            <person name="Mavromatis K."/>
            <person name="Ivanova N."/>
            <person name="Brettin T."/>
            <person name="Detter J.C."/>
            <person name="Han C."/>
            <person name="Larimer F."/>
            <person name="Land M."/>
            <person name="Hauser L."/>
            <person name="Markowitz V."/>
            <person name="Cheng J.-F."/>
            <person name="Hugenholtz P."/>
            <person name="Woyke T."/>
            <person name="Wu D."/>
            <person name="Spring S."/>
            <person name="Schroeder M."/>
            <person name="Kopitz M."/>
            <person name="Brambilla E."/>
            <person name="Klenk H.-P."/>
            <person name="Eisen J.A."/>
        </authorList>
    </citation>
    <scope>NUCLEOTIDE SEQUENCE</scope>
    <source>
        <strain evidence="3">DSM 3403</strain>
    </source>
</reference>
<dbReference type="HOGENOM" id="CLU_1365438_0_0_10"/>
<dbReference type="RefSeq" id="WP_014681640.1">
    <property type="nucleotide sequence ID" value="NC_017770.1"/>
</dbReference>
<dbReference type="AlphaFoldDB" id="H8KX88"/>
<keyword evidence="4" id="KW-1185">Reference proteome</keyword>
<dbReference type="KEGG" id="scn:Solca_3410"/>
<protein>
    <recommendedName>
        <fullName evidence="2">Outer membrane protein beta-barrel domain-containing protein</fullName>
    </recommendedName>
</protein>
<dbReference type="InterPro" id="IPR025665">
    <property type="entry name" value="Beta-barrel_OMP_2"/>
</dbReference>